<gene>
    <name evidence="2" type="ORF">QE152_g718</name>
</gene>
<feature type="region of interest" description="Disordered" evidence="1">
    <location>
        <begin position="127"/>
        <end position="159"/>
    </location>
</feature>
<evidence type="ECO:0000313" key="2">
    <source>
        <dbReference type="EMBL" id="KAK9758613.1"/>
    </source>
</evidence>
<feature type="compositionally biased region" description="Polar residues" evidence="1">
    <location>
        <begin position="58"/>
        <end position="72"/>
    </location>
</feature>
<organism evidence="2 3">
    <name type="scientific">Popillia japonica</name>
    <name type="common">Japanese beetle</name>
    <dbReference type="NCBI Taxonomy" id="7064"/>
    <lineage>
        <taxon>Eukaryota</taxon>
        <taxon>Metazoa</taxon>
        <taxon>Ecdysozoa</taxon>
        <taxon>Arthropoda</taxon>
        <taxon>Hexapoda</taxon>
        <taxon>Insecta</taxon>
        <taxon>Pterygota</taxon>
        <taxon>Neoptera</taxon>
        <taxon>Endopterygota</taxon>
        <taxon>Coleoptera</taxon>
        <taxon>Polyphaga</taxon>
        <taxon>Scarabaeiformia</taxon>
        <taxon>Scarabaeidae</taxon>
        <taxon>Rutelinae</taxon>
        <taxon>Popillia</taxon>
    </lineage>
</organism>
<name>A0AAW1NIJ2_POPJA</name>
<feature type="region of interest" description="Disordered" evidence="1">
    <location>
        <begin position="1"/>
        <end position="72"/>
    </location>
</feature>
<comment type="caution">
    <text evidence="2">The sequence shown here is derived from an EMBL/GenBank/DDBJ whole genome shotgun (WGS) entry which is preliminary data.</text>
</comment>
<keyword evidence="3" id="KW-1185">Reference proteome</keyword>
<dbReference type="AlphaFoldDB" id="A0AAW1NIJ2"/>
<evidence type="ECO:0000313" key="3">
    <source>
        <dbReference type="Proteomes" id="UP001458880"/>
    </source>
</evidence>
<dbReference type="EMBL" id="JASPKY010000003">
    <property type="protein sequence ID" value="KAK9758613.1"/>
    <property type="molecule type" value="Genomic_DNA"/>
</dbReference>
<protein>
    <submittedName>
        <fullName evidence="2">Uncharacterized protein</fullName>
    </submittedName>
</protein>
<accession>A0AAW1NIJ2</accession>
<sequence length="305" mass="34600">MESDELYDSLDDDCPRDDPAKKHHERGRNNIKVLFDRKNLSRNSSDSDEIEPLRLDTSRNASGSDRGDYSSNISSTYNGGMEFCDLSEVVPLYDGEKPKRSLNLKDKRQKTYSNIFYKKIGKFKNDVEKSQQTETSRAQCGGNTERSDVSGVSSHFSDAKSTISDTTSFYMDLLNKQKPLNQREFKPPAHEKVLKKIELDTQSVSDFNLKSISQCLVPNNSVADDTGKTTNRTSTHAAKFKPKMSIVAPPILGSLGPDMEAIQDKLSLLKKRRSYGQRVSDRNRIKMKEIKVLKDLNEEIRKSRM</sequence>
<evidence type="ECO:0000256" key="1">
    <source>
        <dbReference type="SAM" id="MobiDB-lite"/>
    </source>
</evidence>
<reference evidence="2 3" key="1">
    <citation type="journal article" date="2024" name="BMC Genomics">
        <title>De novo assembly and annotation of Popillia japonica's genome with initial clues to its potential as an invasive pest.</title>
        <authorList>
            <person name="Cucini C."/>
            <person name="Boschi S."/>
            <person name="Funari R."/>
            <person name="Cardaioli E."/>
            <person name="Iannotti N."/>
            <person name="Marturano G."/>
            <person name="Paoli F."/>
            <person name="Bruttini M."/>
            <person name="Carapelli A."/>
            <person name="Frati F."/>
            <person name="Nardi F."/>
        </authorList>
    </citation>
    <scope>NUCLEOTIDE SEQUENCE [LARGE SCALE GENOMIC DNA]</scope>
    <source>
        <strain evidence="2">DMR45628</strain>
    </source>
</reference>
<feature type="compositionally biased region" description="Polar residues" evidence="1">
    <location>
        <begin position="132"/>
        <end position="159"/>
    </location>
</feature>
<proteinExistence type="predicted"/>
<feature type="compositionally biased region" description="Acidic residues" evidence="1">
    <location>
        <begin position="1"/>
        <end position="15"/>
    </location>
</feature>
<dbReference type="Proteomes" id="UP001458880">
    <property type="component" value="Unassembled WGS sequence"/>
</dbReference>